<name>L5L124_PTEAL</name>
<feature type="region of interest" description="Disordered" evidence="1">
    <location>
        <begin position="127"/>
        <end position="210"/>
    </location>
</feature>
<dbReference type="PROSITE" id="PS51414">
    <property type="entry name" value="HSR"/>
    <property type="match status" value="1"/>
</dbReference>
<dbReference type="InParanoid" id="L5L124"/>
<evidence type="ECO:0000313" key="4">
    <source>
        <dbReference type="Proteomes" id="UP000010552"/>
    </source>
</evidence>
<dbReference type="STRING" id="9402.L5L124"/>
<dbReference type="Pfam" id="PF03172">
    <property type="entry name" value="HSR"/>
    <property type="match status" value="1"/>
</dbReference>
<dbReference type="GO" id="GO:0000981">
    <property type="term" value="F:DNA-binding transcription factor activity, RNA polymerase II-specific"/>
    <property type="evidence" value="ECO:0007669"/>
    <property type="project" value="TreeGrafter"/>
</dbReference>
<feature type="domain" description="HSR" evidence="2">
    <location>
        <begin position="8"/>
        <end position="124"/>
    </location>
</feature>
<evidence type="ECO:0000259" key="2">
    <source>
        <dbReference type="PROSITE" id="PS51414"/>
    </source>
</evidence>
<evidence type="ECO:0000256" key="1">
    <source>
        <dbReference type="SAM" id="MobiDB-lite"/>
    </source>
</evidence>
<dbReference type="FunCoup" id="L5L124">
    <property type="interactions" value="2"/>
</dbReference>
<dbReference type="eggNOG" id="KOG2177">
    <property type="taxonomic scope" value="Eukaryota"/>
</dbReference>
<evidence type="ECO:0000313" key="3">
    <source>
        <dbReference type="EMBL" id="ELK17130.1"/>
    </source>
</evidence>
<sequence length="210" mass="23867">MACGGGNLIARMSAVNQNIDRTLVCEIALKHFKKYKVEISDAIETTFPFLEILRDRGFITNKIYEDSQDSCRNLVPVQRVVYGVLSEVEKTFDLSLLETLFSDVIMKSYPALNRIYESFKAVIQQGTCQESDEKERKENLNTPKSLEQGTTSPEKGPSEHLSETEQINVKRKYTTNDNNNALESLQVKEQGAQESEPADKTEWRSVMSMK</sequence>
<dbReference type="AlphaFoldDB" id="L5L124"/>
<dbReference type="InterPro" id="IPR004865">
    <property type="entry name" value="HSR_dom"/>
</dbReference>
<dbReference type="PANTHER" id="PTHR46386:SF1">
    <property type="entry name" value="NUCLEAR BODY PROTEIN SP140-LIKE PROTEIN"/>
    <property type="match status" value="1"/>
</dbReference>
<proteinExistence type="predicted"/>
<dbReference type="InterPro" id="IPR043563">
    <property type="entry name" value="Sp110/Sp140/Sp140L-like"/>
</dbReference>
<dbReference type="PANTHER" id="PTHR46386">
    <property type="entry name" value="NUCLEAR BODY PROTEIN SP140"/>
    <property type="match status" value="1"/>
</dbReference>
<keyword evidence="4" id="KW-1185">Reference proteome</keyword>
<reference evidence="4" key="1">
    <citation type="journal article" date="2013" name="Science">
        <title>Comparative analysis of bat genomes provides insight into the evolution of flight and immunity.</title>
        <authorList>
            <person name="Zhang G."/>
            <person name="Cowled C."/>
            <person name="Shi Z."/>
            <person name="Huang Z."/>
            <person name="Bishop-Lilly K.A."/>
            <person name="Fang X."/>
            <person name="Wynne J.W."/>
            <person name="Xiong Z."/>
            <person name="Baker M.L."/>
            <person name="Zhao W."/>
            <person name="Tachedjian M."/>
            <person name="Zhu Y."/>
            <person name="Zhou P."/>
            <person name="Jiang X."/>
            <person name="Ng J."/>
            <person name="Yang L."/>
            <person name="Wu L."/>
            <person name="Xiao J."/>
            <person name="Feng Y."/>
            <person name="Chen Y."/>
            <person name="Sun X."/>
            <person name="Zhang Y."/>
            <person name="Marsh G.A."/>
            <person name="Crameri G."/>
            <person name="Broder C.C."/>
            <person name="Frey K.G."/>
            <person name="Wang L.F."/>
            <person name="Wang J."/>
        </authorList>
    </citation>
    <scope>NUCLEOTIDE SEQUENCE [LARGE SCALE GENOMIC DNA]</scope>
</reference>
<organism evidence="3 4">
    <name type="scientific">Pteropus alecto</name>
    <name type="common">Black flying fox</name>
    <dbReference type="NCBI Taxonomy" id="9402"/>
    <lineage>
        <taxon>Eukaryota</taxon>
        <taxon>Metazoa</taxon>
        <taxon>Chordata</taxon>
        <taxon>Craniata</taxon>
        <taxon>Vertebrata</taxon>
        <taxon>Euteleostomi</taxon>
        <taxon>Mammalia</taxon>
        <taxon>Eutheria</taxon>
        <taxon>Laurasiatheria</taxon>
        <taxon>Chiroptera</taxon>
        <taxon>Yinpterochiroptera</taxon>
        <taxon>Pteropodoidea</taxon>
        <taxon>Pteropodidae</taxon>
        <taxon>Pteropodinae</taxon>
        <taxon>Pteropus</taxon>
    </lineage>
</organism>
<dbReference type="Proteomes" id="UP000010552">
    <property type="component" value="Unassembled WGS sequence"/>
</dbReference>
<gene>
    <name evidence="3" type="ORF">PAL_GLEAN10014324</name>
</gene>
<dbReference type="EMBL" id="KB030407">
    <property type="protein sequence ID" value="ELK17130.1"/>
    <property type="molecule type" value="Genomic_DNA"/>
</dbReference>
<protein>
    <submittedName>
        <fullName evidence="3">Nuclear autoantigen Sp-100</fullName>
    </submittedName>
</protein>
<feature type="compositionally biased region" description="Polar residues" evidence="1">
    <location>
        <begin position="140"/>
        <end position="153"/>
    </location>
</feature>
<accession>L5L124</accession>
<dbReference type="GO" id="GO:0005634">
    <property type="term" value="C:nucleus"/>
    <property type="evidence" value="ECO:0007669"/>
    <property type="project" value="InterPro"/>
</dbReference>